<feature type="transmembrane region" description="Helical" evidence="2">
    <location>
        <begin position="444"/>
        <end position="465"/>
    </location>
</feature>
<feature type="transmembrane region" description="Helical" evidence="2">
    <location>
        <begin position="384"/>
        <end position="405"/>
    </location>
</feature>
<feature type="transmembrane region" description="Helical" evidence="2">
    <location>
        <begin position="511"/>
        <end position="532"/>
    </location>
</feature>
<accession>A0A6A5VVL9</accession>
<proteinExistence type="predicted"/>
<organism evidence="3 4">
    <name type="scientific">Amniculicola lignicola CBS 123094</name>
    <dbReference type="NCBI Taxonomy" id="1392246"/>
    <lineage>
        <taxon>Eukaryota</taxon>
        <taxon>Fungi</taxon>
        <taxon>Dikarya</taxon>
        <taxon>Ascomycota</taxon>
        <taxon>Pezizomycotina</taxon>
        <taxon>Dothideomycetes</taxon>
        <taxon>Pleosporomycetidae</taxon>
        <taxon>Pleosporales</taxon>
        <taxon>Amniculicolaceae</taxon>
        <taxon>Amniculicola</taxon>
    </lineage>
</organism>
<evidence type="ECO:0000256" key="1">
    <source>
        <dbReference type="SAM" id="MobiDB-lite"/>
    </source>
</evidence>
<feature type="compositionally biased region" description="Polar residues" evidence="1">
    <location>
        <begin position="22"/>
        <end position="39"/>
    </location>
</feature>
<keyword evidence="2" id="KW-0812">Transmembrane</keyword>
<keyword evidence="2" id="KW-1133">Transmembrane helix</keyword>
<evidence type="ECO:0000313" key="3">
    <source>
        <dbReference type="EMBL" id="KAF1993573.1"/>
    </source>
</evidence>
<reference evidence="3" key="1">
    <citation type="journal article" date="2020" name="Stud. Mycol.">
        <title>101 Dothideomycetes genomes: a test case for predicting lifestyles and emergence of pathogens.</title>
        <authorList>
            <person name="Haridas S."/>
            <person name="Albert R."/>
            <person name="Binder M."/>
            <person name="Bloem J."/>
            <person name="Labutti K."/>
            <person name="Salamov A."/>
            <person name="Andreopoulos B."/>
            <person name="Baker S."/>
            <person name="Barry K."/>
            <person name="Bills G."/>
            <person name="Bluhm B."/>
            <person name="Cannon C."/>
            <person name="Castanera R."/>
            <person name="Culley D."/>
            <person name="Daum C."/>
            <person name="Ezra D."/>
            <person name="Gonzalez J."/>
            <person name="Henrissat B."/>
            <person name="Kuo A."/>
            <person name="Liang C."/>
            <person name="Lipzen A."/>
            <person name="Lutzoni F."/>
            <person name="Magnuson J."/>
            <person name="Mondo S."/>
            <person name="Nolan M."/>
            <person name="Ohm R."/>
            <person name="Pangilinan J."/>
            <person name="Park H.-J."/>
            <person name="Ramirez L."/>
            <person name="Alfaro M."/>
            <person name="Sun H."/>
            <person name="Tritt A."/>
            <person name="Yoshinaga Y."/>
            <person name="Zwiers L.-H."/>
            <person name="Turgeon B."/>
            <person name="Goodwin S."/>
            <person name="Spatafora J."/>
            <person name="Crous P."/>
            <person name="Grigoriev I."/>
        </authorList>
    </citation>
    <scope>NUCLEOTIDE SEQUENCE</scope>
    <source>
        <strain evidence="3">CBS 123094</strain>
    </source>
</reference>
<dbReference type="EMBL" id="ML977696">
    <property type="protein sequence ID" value="KAF1993573.1"/>
    <property type="molecule type" value="Genomic_DNA"/>
</dbReference>
<feature type="region of interest" description="Disordered" evidence="1">
    <location>
        <begin position="1"/>
        <end position="46"/>
    </location>
</feature>
<protein>
    <submittedName>
        <fullName evidence="3">Uncharacterized protein</fullName>
    </submittedName>
</protein>
<dbReference type="Proteomes" id="UP000799779">
    <property type="component" value="Unassembled WGS sequence"/>
</dbReference>
<keyword evidence="2" id="KW-0472">Membrane</keyword>
<name>A0A6A5VVL9_9PLEO</name>
<evidence type="ECO:0000313" key="4">
    <source>
        <dbReference type="Proteomes" id="UP000799779"/>
    </source>
</evidence>
<evidence type="ECO:0000256" key="2">
    <source>
        <dbReference type="SAM" id="Phobius"/>
    </source>
</evidence>
<gene>
    <name evidence="3" type="ORF">P154DRAFT_527680</name>
</gene>
<keyword evidence="4" id="KW-1185">Reference proteome</keyword>
<sequence>MSTSTQVPPAQHRAVRRRATEESQQAGPEHGPTNNDTQQNASSVSEAAVAGDEAVAANGNTAVHPLVPTEGEKNYVKITWTWSKTATILGVLLGIMFGTGAWVGQEYANRVASTGTEIAKYTLCADHLDLKDTARCQEIMHSSLQALSLDKRLIYHPIVQPRRAPQERLRRAQENIHVYIEDTVSWITAQSISLVRLVAVIERAQLSGTKSALSGEIKKTISALPQENRRMCVKLLSKSTNMDSRVNQANATIAHLESIWSNLSKTTDEMKTDPMINDLLRSELSTNARSIQGEMFGDGRPKLSLVQFSEVTRNLASTEPERGATFGHRNTLRTHIWSSLKADTKDLLLYNPHQYLHWILAMNYIFGIIHRNNRFITWLTMDSLCFNLAMSSIISYLDANVWFWMPTMISIMVLEVLLDIKLKWGVVPPEETTRRLKNAKMPEFLLPFTGLVFLWKVFMGVVALYSMSLSSVLKFKCFVAVLVTVSLDWEQYVFLLMTSKGFHWKQGVFEAFPYILGTLLSGLSLWAVWIFAHEFPSQCLLRM</sequence>
<dbReference type="OrthoDB" id="5139942at2759"/>
<dbReference type="AlphaFoldDB" id="A0A6A5VVL9"/>